<dbReference type="GeneID" id="78334764"/>
<evidence type="ECO:0000256" key="4">
    <source>
        <dbReference type="ARBA" id="ARBA00022842"/>
    </source>
</evidence>
<dbReference type="AlphaFoldDB" id="A0A1H2TX41"/>
<dbReference type="GO" id="GO:0046872">
    <property type="term" value="F:metal ion binding"/>
    <property type="evidence" value="ECO:0007669"/>
    <property type="project" value="UniProtKB-KW"/>
</dbReference>
<dbReference type="SUPFAM" id="SSF88713">
    <property type="entry name" value="Glycoside hydrolase/deacetylase"/>
    <property type="match status" value="1"/>
</dbReference>
<keyword evidence="5" id="KW-0119">Carbohydrate metabolism</keyword>
<evidence type="ECO:0000256" key="3">
    <source>
        <dbReference type="ARBA" id="ARBA00022801"/>
    </source>
</evidence>
<dbReference type="GO" id="GO:0005975">
    <property type="term" value="P:carbohydrate metabolic process"/>
    <property type="evidence" value="ECO:0007669"/>
    <property type="project" value="InterPro"/>
</dbReference>
<dbReference type="InterPro" id="IPR006879">
    <property type="entry name" value="YdjC-like"/>
</dbReference>
<evidence type="ECO:0000313" key="6">
    <source>
        <dbReference type="EMBL" id="SDW47849.1"/>
    </source>
</evidence>
<organism evidence="6 7">
    <name type="scientific">Acidaminococcus fermentans</name>
    <dbReference type="NCBI Taxonomy" id="905"/>
    <lineage>
        <taxon>Bacteria</taxon>
        <taxon>Bacillati</taxon>
        <taxon>Bacillota</taxon>
        <taxon>Negativicutes</taxon>
        <taxon>Acidaminococcales</taxon>
        <taxon>Acidaminococcaceae</taxon>
        <taxon>Acidaminococcus</taxon>
    </lineage>
</organism>
<dbReference type="GO" id="GO:0016787">
    <property type="term" value="F:hydrolase activity"/>
    <property type="evidence" value="ECO:0007669"/>
    <property type="project" value="UniProtKB-KW"/>
</dbReference>
<dbReference type="PANTHER" id="PTHR31609">
    <property type="entry name" value="YDJC DEACETYLASE FAMILY MEMBER"/>
    <property type="match status" value="1"/>
</dbReference>
<dbReference type="InterPro" id="IPR011330">
    <property type="entry name" value="Glyco_hydro/deAcase_b/a-brl"/>
</dbReference>
<dbReference type="GO" id="GO:0019213">
    <property type="term" value="F:deacetylase activity"/>
    <property type="evidence" value="ECO:0007669"/>
    <property type="project" value="TreeGrafter"/>
</dbReference>
<keyword evidence="3" id="KW-0378">Hydrolase</keyword>
<evidence type="ECO:0000256" key="5">
    <source>
        <dbReference type="ARBA" id="ARBA00023277"/>
    </source>
</evidence>
<gene>
    <name evidence="6" type="ORF">SAMN05216495_10214</name>
</gene>
<protein>
    <submittedName>
        <fullName evidence="6">Hopanoid biosynthesis associated protein HpnK</fullName>
    </submittedName>
</protein>
<proteinExistence type="predicted"/>
<keyword evidence="4" id="KW-0460">Magnesium</keyword>
<dbReference type="OMA" id="EIYFHPA"/>
<dbReference type="Proteomes" id="UP000182379">
    <property type="component" value="Unassembled WGS sequence"/>
</dbReference>
<sequence>MPKQLIVNADDFGRHTLINRAVEQGVARGLIRSATVMVTGAAFAEAVELARRTPALGMGIHFTLVNARPVLPAAEIPSLVDPATGELYPDHGAFVKRFLTGKIRLQDVKRECTAQLDRFLDTGLVPTHADSHQHMHVLPGIIDIILDLCLDHGIPAVRIPSIPVSLLATRPSNLGEQVGRTGLHVLAERARKKARALGIQAPGHFGGIVAGEAVDKKALRTILLNLREGTTEVMLHPGTSNEILIPATQWDHDFEGELDAVTDDGILQLVQEQKISVQNFRDL</sequence>
<dbReference type="PANTHER" id="PTHR31609:SF1">
    <property type="entry name" value="CARBOHYDRATE DEACETYLASE"/>
    <property type="match status" value="1"/>
</dbReference>
<accession>A0A1H2TX41</accession>
<comment type="cofactor">
    <cofactor evidence="1">
        <name>Mg(2+)</name>
        <dbReference type="ChEBI" id="CHEBI:18420"/>
    </cofactor>
</comment>
<evidence type="ECO:0000256" key="2">
    <source>
        <dbReference type="ARBA" id="ARBA00022723"/>
    </source>
</evidence>
<dbReference type="CDD" id="cd10808">
    <property type="entry name" value="YdjC"/>
    <property type="match status" value="1"/>
</dbReference>
<dbReference type="EMBL" id="FNOP01000002">
    <property type="protein sequence ID" value="SDW47849.1"/>
    <property type="molecule type" value="Genomic_DNA"/>
</dbReference>
<evidence type="ECO:0000313" key="7">
    <source>
        <dbReference type="Proteomes" id="UP000182379"/>
    </source>
</evidence>
<dbReference type="Pfam" id="PF04794">
    <property type="entry name" value="YdjC"/>
    <property type="match status" value="1"/>
</dbReference>
<keyword evidence="2" id="KW-0479">Metal-binding</keyword>
<dbReference type="RefSeq" id="WP_012938394.1">
    <property type="nucleotide sequence ID" value="NZ_CAUFNG010000023.1"/>
</dbReference>
<name>A0A1H2TX41_ACIFE</name>
<dbReference type="Gene3D" id="3.20.20.370">
    <property type="entry name" value="Glycoside hydrolase/deacetylase"/>
    <property type="match status" value="1"/>
</dbReference>
<comment type="caution">
    <text evidence="6">The sequence shown here is derived from an EMBL/GenBank/DDBJ whole genome shotgun (WGS) entry which is preliminary data.</text>
</comment>
<evidence type="ECO:0000256" key="1">
    <source>
        <dbReference type="ARBA" id="ARBA00001946"/>
    </source>
</evidence>
<reference evidence="6 7" key="1">
    <citation type="submission" date="2016-10" db="EMBL/GenBank/DDBJ databases">
        <authorList>
            <person name="Varghese N."/>
            <person name="Submissions S."/>
        </authorList>
    </citation>
    <scope>NUCLEOTIDE SEQUENCE [LARGE SCALE GENOMIC DNA]</scope>
    <source>
        <strain evidence="6 7">WCC6</strain>
    </source>
</reference>